<gene>
    <name evidence="1" type="ORF">TNCT_230421</name>
</gene>
<protein>
    <submittedName>
        <fullName evidence="1">Uncharacterized protein</fullName>
    </submittedName>
</protein>
<keyword evidence="2" id="KW-1185">Reference proteome</keyword>
<dbReference type="EMBL" id="BMAO01028438">
    <property type="protein sequence ID" value="GFR24717.1"/>
    <property type="molecule type" value="Genomic_DNA"/>
</dbReference>
<accession>A0A8X6LXW3</accession>
<organism evidence="1 2">
    <name type="scientific">Trichonephila clavata</name>
    <name type="common">Joro spider</name>
    <name type="synonym">Nephila clavata</name>
    <dbReference type="NCBI Taxonomy" id="2740835"/>
    <lineage>
        <taxon>Eukaryota</taxon>
        <taxon>Metazoa</taxon>
        <taxon>Ecdysozoa</taxon>
        <taxon>Arthropoda</taxon>
        <taxon>Chelicerata</taxon>
        <taxon>Arachnida</taxon>
        <taxon>Araneae</taxon>
        <taxon>Araneomorphae</taxon>
        <taxon>Entelegynae</taxon>
        <taxon>Araneoidea</taxon>
        <taxon>Nephilidae</taxon>
        <taxon>Trichonephila</taxon>
    </lineage>
</organism>
<dbReference type="AlphaFoldDB" id="A0A8X6LXW3"/>
<reference evidence="1" key="1">
    <citation type="submission" date="2020-07" db="EMBL/GenBank/DDBJ databases">
        <title>Multicomponent nature underlies the extraordinary mechanical properties of spider dragline silk.</title>
        <authorList>
            <person name="Kono N."/>
            <person name="Nakamura H."/>
            <person name="Mori M."/>
            <person name="Yoshida Y."/>
            <person name="Ohtoshi R."/>
            <person name="Malay A.D."/>
            <person name="Moran D.A.P."/>
            <person name="Tomita M."/>
            <person name="Numata K."/>
            <person name="Arakawa K."/>
        </authorList>
    </citation>
    <scope>NUCLEOTIDE SEQUENCE</scope>
</reference>
<evidence type="ECO:0000313" key="1">
    <source>
        <dbReference type="EMBL" id="GFR24717.1"/>
    </source>
</evidence>
<name>A0A8X6LXW3_TRICU</name>
<comment type="caution">
    <text evidence="1">The sequence shown here is derived from an EMBL/GenBank/DDBJ whole genome shotgun (WGS) entry which is preliminary data.</text>
</comment>
<dbReference type="Proteomes" id="UP000887116">
    <property type="component" value="Unassembled WGS sequence"/>
</dbReference>
<proteinExistence type="predicted"/>
<sequence>MQFALLEGSDLCPWMIDAKSTGFCFEGTSDNCSYEIISKTLKVLLPTNRSIYEGVKLTKITLLTSLSKHENLASKSSEEHQRVQIEICLIGASP</sequence>
<evidence type="ECO:0000313" key="2">
    <source>
        <dbReference type="Proteomes" id="UP000887116"/>
    </source>
</evidence>